<dbReference type="AlphaFoldDB" id="A0A644T9D3"/>
<dbReference type="InterPro" id="IPR004358">
    <property type="entry name" value="Sig_transdc_His_kin-like_C"/>
</dbReference>
<feature type="domain" description="Histidine kinase" evidence="7">
    <location>
        <begin position="1"/>
        <end position="106"/>
    </location>
</feature>
<dbReference type="PANTHER" id="PTHR43065:SF10">
    <property type="entry name" value="PEROXIDE STRESS-ACTIVATED HISTIDINE KINASE MAK3"/>
    <property type="match status" value="1"/>
</dbReference>
<evidence type="ECO:0000256" key="3">
    <source>
        <dbReference type="ARBA" id="ARBA00022741"/>
    </source>
</evidence>
<evidence type="ECO:0000256" key="1">
    <source>
        <dbReference type="ARBA" id="ARBA00022553"/>
    </source>
</evidence>
<proteinExistence type="predicted"/>
<keyword evidence="6" id="KW-0902">Two-component regulatory system</keyword>
<dbReference type="PRINTS" id="PR00344">
    <property type="entry name" value="BCTRLSENSOR"/>
</dbReference>
<dbReference type="GO" id="GO:0000160">
    <property type="term" value="P:phosphorelay signal transduction system"/>
    <property type="evidence" value="ECO:0007669"/>
    <property type="project" value="UniProtKB-KW"/>
</dbReference>
<dbReference type="InterPro" id="IPR036890">
    <property type="entry name" value="HATPase_C_sf"/>
</dbReference>
<keyword evidence="5" id="KW-0067">ATP-binding</keyword>
<evidence type="ECO:0000256" key="4">
    <source>
        <dbReference type="ARBA" id="ARBA00022777"/>
    </source>
</evidence>
<gene>
    <name evidence="8" type="ORF">SDC9_09051</name>
</gene>
<dbReference type="GO" id="GO:0016301">
    <property type="term" value="F:kinase activity"/>
    <property type="evidence" value="ECO:0007669"/>
    <property type="project" value="UniProtKB-KW"/>
</dbReference>
<sequence length="187" mass="20563">MRELSLHILDLVQNSLEAKASKVSLNVVEDLAGDLLVITVRDNGRGMSEGEAKSVVDPFVTSRHTRRVGLGLPLIDMYTKLCDGRLEIQSQQGNGTTVKAVFRYSHFDRPPLGDMVGTIRTIVIANPSLDFNYCHAVGTQSFSLSTREIVEALGDVPLSFPDVIVWLGEYLKNNLARLYGGVTDEND</sequence>
<evidence type="ECO:0000256" key="6">
    <source>
        <dbReference type="ARBA" id="ARBA00023012"/>
    </source>
</evidence>
<evidence type="ECO:0000256" key="5">
    <source>
        <dbReference type="ARBA" id="ARBA00022840"/>
    </source>
</evidence>
<keyword evidence="2" id="KW-0808">Transferase</keyword>
<accession>A0A644T9D3</accession>
<evidence type="ECO:0000259" key="7">
    <source>
        <dbReference type="PROSITE" id="PS50109"/>
    </source>
</evidence>
<keyword evidence="1" id="KW-0597">Phosphoprotein</keyword>
<comment type="caution">
    <text evidence="8">The sequence shown here is derived from an EMBL/GenBank/DDBJ whole genome shotgun (WGS) entry which is preliminary data.</text>
</comment>
<evidence type="ECO:0000313" key="8">
    <source>
        <dbReference type="EMBL" id="MPL63424.1"/>
    </source>
</evidence>
<dbReference type="SUPFAM" id="SSF55874">
    <property type="entry name" value="ATPase domain of HSP90 chaperone/DNA topoisomerase II/histidine kinase"/>
    <property type="match status" value="1"/>
</dbReference>
<protein>
    <recommendedName>
        <fullName evidence="7">Histidine kinase domain-containing protein</fullName>
    </recommendedName>
</protein>
<dbReference type="SMART" id="SM00387">
    <property type="entry name" value="HATPase_c"/>
    <property type="match status" value="1"/>
</dbReference>
<dbReference type="GO" id="GO:0005524">
    <property type="term" value="F:ATP binding"/>
    <property type="evidence" value="ECO:0007669"/>
    <property type="project" value="UniProtKB-KW"/>
</dbReference>
<dbReference type="PANTHER" id="PTHR43065">
    <property type="entry name" value="SENSOR HISTIDINE KINASE"/>
    <property type="match status" value="1"/>
</dbReference>
<evidence type="ECO:0000256" key="2">
    <source>
        <dbReference type="ARBA" id="ARBA00022679"/>
    </source>
</evidence>
<keyword evidence="4" id="KW-0418">Kinase</keyword>
<dbReference type="InterPro" id="IPR005467">
    <property type="entry name" value="His_kinase_dom"/>
</dbReference>
<dbReference type="InterPro" id="IPR003594">
    <property type="entry name" value="HATPase_dom"/>
</dbReference>
<name>A0A644T9D3_9ZZZZ</name>
<dbReference type="Gene3D" id="3.30.565.10">
    <property type="entry name" value="Histidine kinase-like ATPase, C-terminal domain"/>
    <property type="match status" value="1"/>
</dbReference>
<reference evidence="8" key="1">
    <citation type="submission" date="2019-08" db="EMBL/GenBank/DDBJ databases">
        <authorList>
            <person name="Kucharzyk K."/>
            <person name="Murdoch R.W."/>
            <person name="Higgins S."/>
            <person name="Loffler F."/>
        </authorList>
    </citation>
    <scope>NUCLEOTIDE SEQUENCE</scope>
</reference>
<dbReference type="Pfam" id="PF02518">
    <property type="entry name" value="HATPase_c"/>
    <property type="match status" value="1"/>
</dbReference>
<keyword evidence="3" id="KW-0547">Nucleotide-binding</keyword>
<dbReference type="PROSITE" id="PS50109">
    <property type="entry name" value="HIS_KIN"/>
    <property type="match status" value="1"/>
</dbReference>
<organism evidence="8">
    <name type="scientific">bioreactor metagenome</name>
    <dbReference type="NCBI Taxonomy" id="1076179"/>
    <lineage>
        <taxon>unclassified sequences</taxon>
        <taxon>metagenomes</taxon>
        <taxon>ecological metagenomes</taxon>
    </lineage>
</organism>
<dbReference type="EMBL" id="VSSQ01000021">
    <property type="protein sequence ID" value="MPL63424.1"/>
    <property type="molecule type" value="Genomic_DNA"/>
</dbReference>